<dbReference type="AlphaFoldDB" id="A0A5J4UBK7"/>
<dbReference type="OrthoDB" id="6771932at2759"/>
<dbReference type="Proteomes" id="UP000324800">
    <property type="component" value="Unassembled WGS sequence"/>
</dbReference>
<comment type="caution">
    <text evidence="2">The sequence shown here is derived from an EMBL/GenBank/DDBJ whole genome shotgun (WGS) entry which is preliminary data.</text>
</comment>
<proteinExistence type="predicted"/>
<gene>
    <name evidence="2" type="ORF">EZS28_036868</name>
</gene>
<evidence type="ECO:0000313" key="3">
    <source>
        <dbReference type="Proteomes" id="UP000324800"/>
    </source>
</evidence>
<reference evidence="2 3" key="1">
    <citation type="submission" date="2019-03" db="EMBL/GenBank/DDBJ databases">
        <title>Single cell metagenomics reveals metabolic interactions within the superorganism composed of flagellate Streblomastix strix and complex community of Bacteroidetes bacteria on its surface.</title>
        <authorList>
            <person name="Treitli S.C."/>
            <person name="Kolisko M."/>
            <person name="Husnik F."/>
            <person name="Keeling P."/>
            <person name="Hampl V."/>
        </authorList>
    </citation>
    <scope>NUCLEOTIDE SEQUENCE [LARGE SCALE GENOMIC DNA]</scope>
    <source>
        <strain evidence="2">ST1C</strain>
    </source>
</reference>
<evidence type="ECO:0000313" key="2">
    <source>
        <dbReference type="EMBL" id="KAA6367604.1"/>
    </source>
</evidence>
<accession>A0A5J4UBK7</accession>
<protein>
    <submittedName>
        <fullName evidence="2">Uncharacterized protein</fullName>
    </submittedName>
</protein>
<evidence type="ECO:0000256" key="1">
    <source>
        <dbReference type="SAM" id="MobiDB-lite"/>
    </source>
</evidence>
<feature type="region of interest" description="Disordered" evidence="1">
    <location>
        <begin position="155"/>
        <end position="189"/>
    </location>
</feature>
<sequence>MLREMEKPREQGNSSIVEKSNLFQWERGIGRVNGLNNKGRIGIRNNQSNELIGNSIVEQNICNKETGRRIEENNGQSAVEYIAKIPTFYNERSEYGTGNVEIKRLGMPDGHQISVQSCSSNGRTGEIPCIHTQRSSLYASGNAIWDLDSTEDFRKDNINSNRQDEEQESSSYNKLRRRHSISNEGSGITWEGNGVDSRGIYEIWMDNQREEEQAETGVTVCIPGVDVQFNNNEDLIDQREKEGIESTSSKTDKVNNGRKSTKIKSMASLVGKLRFSTPQFKRGGLHLQQINKQMSKTVRELGWTSEMIVTRKCLTELYWWVTQLENNKPRMIDKRQREIIIQTDASIIGWRASVIKNNTRVRRIYGQWEASMENSNLREILAICRSIQSLKEYINQQEYS</sequence>
<name>A0A5J4UBK7_9EUKA</name>
<organism evidence="2 3">
    <name type="scientific">Streblomastix strix</name>
    <dbReference type="NCBI Taxonomy" id="222440"/>
    <lineage>
        <taxon>Eukaryota</taxon>
        <taxon>Metamonada</taxon>
        <taxon>Preaxostyla</taxon>
        <taxon>Oxymonadida</taxon>
        <taxon>Streblomastigidae</taxon>
        <taxon>Streblomastix</taxon>
    </lineage>
</organism>
<dbReference type="EMBL" id="SNRW01018157">
    <property type="protein sequence ID" value="KAA6367604.1"/>
    <property type="molecule type" value="Genomic_DNA"/>
</dbReference>